<dbReference type="EMBL" id="JAWDGP010005454">
    <property type="protein sequence ID" value="KAK3756874.1"/>
    <property type="molecule type" value="Genomic_DNA"/>
</dbReference>
<keyword evidence="2" id="KW-1185">Reference proteome</keyword>
<dbReference type="Proteomes" id="UP001283361">
    <property type="component" value="Unassembled WGS sequence"/>
</dbReference>
<protein>
    <submittedName>
        <fullName evidence="1">Uncharacterized protein</fullName>
    </submittedName>
</protein>
<name>A0AAE0YT90_9GAST</name>
<dbReference type="AlphaFoldDB" id="A0AAE0YT90"/>
<evidence type="ECO:0000313" key="1">
    <source>
        <dbReference type="EMBL" id="KAK3756874.1"/>
    </source>
</evidence>
<organism evidence="1 2">
    <name type="scientific">Elysia crispata</name>
    <name type="common">lettuce slug</name>
    <dbReference type="NCBI Taxonomy" id="231223"/>
    <lineage>
        <taxon>Eukaryota</taxon>
        <taxon>Metazoa</taxon>
        <taxon>Spiralia</taxon>
        <taxon>Lophotrochozoa</taxon>
        <taxon>Mollusca</taxon>
        <taxon>Gastropoda</taxon>
        <taxon>Heterobranchia</taxon>
        <taxon>Euthyneura</taxon>
        <taxon>Panpulmonata</taxon>
        <taxon>Sacoglossa</taxon>
        <taxon>Placobranchoidea</taxon>
        <taxon>Plakobranchidae</taxon>
        <taxon>Elysia</taxon>
    </lineage>
</organism>
<gene>
    <name evidence="1" type="ORF">RRG08_027852</name>
</gene>
<sequence length="81" mass="9190">MATRLPARITFWAAWREVTHVFHNFPLTCCDRSASSQVGCCSFAFKVPGRPCQQLRSFARTLGSAMSEPEAARFINVSWRH</sequence>
<proteinExistence type="predicted"/>
<reference evidence="1" key="1">
    <citation type="journal article" date="2023" name="G3 (Bethesda)">
        <title>A reference genome for the long-term kleptoplast-retaining sea slug Elysia crispata morphotype clarki.</title>
        <authorList>
            <person name="Eastman K.E."/>
            <person name="Pendleton A.L."/>
            <person name="Shaikh M.A."/>
            <person name="Suttiyut T."/>
            <person name="Ogas R."/>
            <person name="Tomko P."/>
            <person name="Gavelis G."/>
            <person name="Widhalm J.R."/>
            <person name="Wisecaver J.H."/>
        </authorList>
    </citation>
    <scope>NUCLEOTIDE SEQUENCE</scope>
    <source>
        <strain evidence="1">ECLA1</strain>
    </source>
</reference>
<accession>A0AAE0YT90</accession>
<evidence type="ECO:0000313" key="2">
    <source>
        <dbReference type="Proteomes" id="UP001283361"/>
    </source>
</evidence>
<comment type="caution">
    <text evidence="1">The sequence shown here is derived from an EMBL/GenBank/DDBJ whole genome shotgun (WGS) entry which is preliminary data.</text>
</comment>